<keyword evidence="3" id="KW-0238">DNA-binding</keyword>
<dbReference type="CDD" id="cd05466">
    <property type="entry name" value="PBP2_LTTR_substrate"/>
    <property type="match status" value="1"/>
</dbReference>
<comment type="caution">
    <text evidence="6">The sequence shown here is derived from an EMBL/GenBank/DDBJ whole genome shotgun (WGS) entry which is preliminary data.</text>
</comment>
<dbReference type="FunFam" id="1.10.10.10:FF:000001">
    <property type="entry name" value="LysR family transcriptional regulator"/>
    <property type="match status" value="1"/>
</dbReference>
<dbReference type="InterPro" id="IPR005119">
    <property type="entry name" value="LysR_subst-bd"/>
</dbReference>
<dbReference type="Proteomes" id="UP001256711">
    <property type="component" value="Unassembled WGS sequence"/>
</dbReference>
<dbReference type="GO" id="GO:0003700">
    <property type="term" value="F:DNA-binding transcription factor activity"/>
    <property type="evidence" value="ECO:0007669"/>
    <property type="project" value="InterPro"/>
</dbReference>
<protein>
    <submittedName>
        <fullName evidence="6">LysR family transcriptional regulator</fullName>
    </submittedName>
</protein>
<keyword evidence="2" id="KW-0805">Transcription regulation</keyword>
<proteinExistence type="inferred from homology"/>
<accession>A0AAW8TV50</accession>
<evidence type="ECO:0000256" key="3">
    <source>
        <dbReference type="ARBA" id="ARBA00023125"/>
    </source>
</evidence>
<dbReference type="InterPro" id="IPR036388">
    <property type="entry name" value="WH-like_DNA-bd_sf"/>
</dbReference>
<dbReference type="Gene3D" id="3.40.190.10">
    <property type="entry name" value="Periplasmic binding protein-like II"/>
    <property type="match status" value="2"/>
</dbReference>
<organism evidence="6 7">
    <name type="scientific">Enterococcus asini</name>
    <dbReference type="NCBI Taxonomy" id="57732"/>
    <lineage>
        <taxon>Bacteria</taxon>
        <taxon>Bacillati</taxon>
        <taxon>Bacillota</taxon>
        <taxon>Bacilli</taxon>
        <taxon>Lactobacillales</taxon>
        <taxon>Enterococcaceae</taxon>
        <taxon>Enterococcus</taxon>
    </lineage>
</organism>
<dbReference type="SUPFAM" id="SSF46785">
    <property type="entry name" value="Winged helix' DNA-binding domain"/>
    <property type="match status" value="1"/>
</dbReference>
<comment type="similarity">
    <text evidence="1">Belongs to the LysR transcriptional regulatory family.</text>
</comment>
<dbReference type="GO" id="GO:0032993">
    <property type="term" value="C:protein-DNA complex"/>
    <property type="evidence" value="ECO:0007669"/>
    <property type="project" value="TreeGrafter"/>
</dbReference>
<dbReference type="Pfam" id="PF00126">
    <property type="entry name" value="HTH_1"/>
    <property type="match status" value="1"/>
</dbReference>
<evidence type="ECO:0000256" key="2">
    <source>
        <dbReference type="ARBA" id="ARBA00023015"/>
    </source>
</evidence>
<reference evidence="6" key="1">
    <citation type="submission" date="2023-03" db="EMBL/GenBank/DDBJ databases">
        <authorList>
            <person name="Shen W."/>
            <person name="Cai J."/>
        </authorList>
    </citation>
    <scope>NUCLEOTIDE SEQUENCE</scope>
    <source>
        <strain evidence="6">B226-2</strain>
    </source>
</reference>
<dbReference type="PROSITE" id="PS50931">
    <property type="entry name" value="HTH_LYSR"/>
    <property type="match status" value="1"/>
</dbReference>
<evidence type="ECO:0000259" key="5">
    <source>
        <dbReference type="PROSITE" id="PS50931"/>
    </source>
</evidence>
<dbReference type="InterPro" id="IPR000847">
    <property type="entry name" value="LysR_HTH_N"/>
</dbReference>
<dbReference type="AlphaFoldDB" id="A0AAW8TV50"/>
<dbReference type="PANTHER" id="PTHR30346">
    <property type="entry name" value="TRANSCRIPTIONAL DUAL REGULATOR HCAR-RELATED"/>
    <property type="match status" value="1"/>
</dbReference>
<dbReference type="Gene3D" id="1.10.10.10">
    <property type="entry name" value="Winged helix-like DNA-binding domain superfamily/Winged helix DNA-binding domain"/>
    <property type="match status" value="1"/>
</dbReference>
<evidence type="ECO:0000313" key="7">
    <source>
        <dbReference type="Proteomes" id="UP001256711"/>
    </source>
</evidence>
<evidence type="ECO:0000256" key="1">
    <source>
        <dbReference type="ARBA" id="ARBA00009437"/>
    </source>
</evidence>
<dbReference type="InterPro" id="IPR036390">
    <property type="entry name" value="WH_DNA-bd_sf"/>
</dbReference>
<dbReference type="SUPFAM" id="SSF53850">
    <property type="entry name" value="Periplasmic binding protein-like II"/>
    <property type="match status" value="1"/>
</dbReference>
<name>A0AAW8TV50_9ENTE</name>
<evidence type="ECO:0000256" key="4">
    <source>
        <dbReference type="ARBA" id="ARBA00023163"/>
    </source>
</evidence>
<dbReference type="GO" id="GO:0003677">
    <property type="term" value="F:DNA binding"/>
    <property type="evidence" value="ECO:0007669"/>
    <property type="project" value="UniProtKB-KW"/>
</dbReference>
<gene>
    <name evidence="6" type="ORF">P7H43_00215</name>
</gene>
<keyword evidence="4" id="KW-0804">Transcription</keyword>
<dbReference type="Pfam" id="PF03466">
    <property type="entry name" value="LysR_substrate"/>
    <property type="match status" value="1"/>
</dbReference>
<evidence type="ECO:0000313" key="6">
    <source>
        <dbReference type="EMBL" id="MDT2808924.1"/>
    </source>
</evidence>
<feature type="domain" description="HTH lysR-type" evidence="5">
    <location>
        <begin position="1"/>
        <end position="58"/>
    </location>
</feature>
<dbReference type="PRINTS" id="PR00039">
    <property type="entry name" value="HTHLYSR"/>
</dbReference>
<dbReference type="PANTHER" id="PTHR30346:SF0">
    <property type="entry name" value="HCA OPERON TRANSCRIPTIONAL ACTIVATOR HCAR"/>
    <property type="match status" value="1"/>
</dbReference>
<sequence>MTIVQLHYLITIASCGSLSGAAETLYVSQPTISTAIKELESELSLTIFYRHSKGVTLTPEGADFLRSAKELYFQYEDLMLAYKDEGTRKQKFAVSMQHYSFAVKAFVELAKSFDMSRYEFAIRETQTREVISDVRDLKSELGILYLSEANYKPMKKLLQSANLRFYPLIECQAYVYLWREHPLAQQSAISFEELANYPCLAFEQGDDSAFYLAEEILSTNEYPQIIRANDRATMLNLMIGLNGYTLCSGIISQELNGSEYVAIPFAESPDCPNSTMEIGYIMRENMQLSQMGKRFLTALWSELGLEPVKETLGE</sequence>
<dbReference type="RefSeq" id="WP_270596148.1">
    <property type="nucleotide sequence ID" value="NZ_JAQESC010000001.1"/>
</dbReference>
<dbReference type="EMBL" id="JARQBJ010000001">
    <property type="protein sequence ID" value="MDT2808924.1"/>
    <property type="molecule type" value="Genomic_DNA"/>
</dbReference>